<comment type="caution">
    <text evidence="1">The sequence shown here is derived from an EMBL/GenBank/DDBJ whole genome shotgun (WGS) entry which is preliminary data.</text>
</comment>
<evidence type="ECO:0000313" key="1">
    <source>
        <dbReference type="EMBL" id="CAI2361056.1"/>
    </source>
</evidence>
<reference evidence="1" key="1">
    <citation type="submission" date="2023-07" db="EMBL/GenBank/DDBJ databases">
        <authorList>
            <consortium name="AG Swart"/>
            <person name="Singh M."/>
            <person name="Singh A."/>
            <person name="Seah K."/>
            <person name="Emmerich C."/>
        </authorList>
    </citation>
    <scope>NUCLEOTIDE SEQUENCE</scope>
    <source>
        <strain evidence="1">DP1</strain>
    </source>
</reference>
<evidence type="ECO:0000313" key="2">
    <source>
        <dbReference type="Proteomes" id="UP001295684"/>
    </source>
</evidence>
<accession>A0AAD1U314</accession>
<dbReference type="AlphaFoldDB" id="A0AAD1U314"/>
<dbReference type="Proteomes" id="UP001295684">
    <property type="component" value="Unassembled WGS sequence"/>
</dbReference>
<proteinExistence type="predicted"/>
<keyword evidence="2" id="KW-1185">Reference proteome</keyword>
<name>A0AAD1U314_EUPCR</name>
<gene>
    <name evidence="1" type="ORF">ECRASSUSDP1_LOCUS2365</name>
</gene>
<organism evidence="1 2">
    <name type="scientific">Euplotes crassus</name>
    <dbReference type="NCBI Taxonomy" id="5936"/>
    <lineage>
        <taxon>Eukaryota</taxon>
        <taxon>Sar</taxon>
        <taxon>Alveolata</taxon>
        <taxon>Ciliophora</taxon>
        <taxon>Intramacronucleata</taxon>
        <taxon>Spirotrichea</taxon>
        <taxon>Hypotrichia</taxon>
        <taxon>Euplotida</taxon>
        <taxon>Euplotidae</taxon>
        <taxon>Moneuplotes</taxon>
    </lineage>
</organism>
<dbReference type="EMBL" id="CAMPGE010002255">
    <property type="protein sequence ID" value="CAI2361056.1"/>
    <property type="molecule type" value="Genomic_DNA"/>
</dbReference>
<protein>
    <submittedName>
        <fullName evidence="1">Uncharacterized protein</fullName>
    </submittedName>
</protein>
<sequence length="451" mass="52518">MTNSYQNLNLKIPKPQGMKSKKDLILGNMNIQDIIDTLLYDGEEPMDICLKLSHFGDTKEEIYLKIVKTITSKIRVSNSIDPDKSEEYSKGLNRITTLFFKRYGLSLCVKITPFESLLICLAKNSNFKLLAYIIHYEFYKIGPARYLKKHRDGEMNTIMHLAVECDSYSFIHYLLVHLYKRIIKCSQDNTKEYVTQSELFYKILSEGNKWQESCLQIGESVDLGYKDVSMYMKVLRRTLITKRRLLYNPREPQTPKSSCSKMVGRYENYASNIPVEKFQKIESRAERTTFDYQPRSEYSNFSVTLPRRGGTVHTYDVHRRKGQSMINSLLPSKISQKEKTKNGMVRSISRETRVSTEVSQIRNTNKKTIKSLMMMSNKSHYFGSKLSSSQSHNKVRDIRFLRNKSLNHWKIHASIVNPNELPFYKQVLSFHILALSKQSQSDLIPSKELPI</sequence>